<keyword evidence="4 5" id="KW-0472">Membrane</keyword>
<keyword evidence="2 5" id="KW-0812">Transmembrane</keyword>
<evidence type="ECO:0000313" key="6">
    <source>
        <dbReference type="EMBL" id="OGD04109.1"/>
    </source>
</evidence>
<comment type="subcellular location">
    <subcellularLocation>
        <location evidence="1">Endomembrane system</location>
        <topology evidence="1">Multi-pass membrane protein</topology>
    </subcellularLocation>
</comment>
<dbReference type="CDD" id="cd01059">
    <property type="entry name" value="CCC1_like"/>
    <property type="match status" value="1"/>
</dbReference>
<dbReference type="Pfam" id="PF01988">
    <property type="entry name" value="VIT1"/>
    <property type="match status" value="2"/>
</dbReference>
<protein>
    <recommendedName>
        <fullName evidence="8">VIT family protein</fullName>
    </recommendedName>
</protein>
<name>A0A1F4ZCM0_9BACT</name>
<dbReference type="PANTHER" id="PTHR31851">
    <property type="entry name" value="FE(2+)/MN(2+) TRANSPORTER PCL1"/>
    <property type="match status" value="1"/>
</dbReference>
<dbReference type="EMBL" id="MEXN01000003">
    <property type="protein sequence ID" value="OGD04109.1"/>
    <property type="molecule type" value="Genomic_DNA"/>
</dbReference>
<evidence type="ECO:0008006" key="8">
    <source>
        <dbReference type="Google" id="ProtNLM"/>
    </source>
</evidence>
<dbReference type="STRING" id="1797259.A2989_01785"/>
<comment type="caution">
    <text evidence="6">The sequence shown here is derived from an EMBL/GenBank/DDBJ whole genome shotgun (WGS) entry which is preliminary data.</text>
</comment>
<evidence type="ECO:0000256" key="3">
    <source>
        <dbReference type="ARBA" id="ARBA00022989"/>
    </source>
</evidence>
<keyword evidence="3 5" id="KW-1133">Transmembrane helix</keyword>
<evidence type="ECO:0000256" key="2">
    <source>
        <dbReference type="ARBA" id="ARBA00022692"/>
    </source>
</evidence>
<feature type="transmembrane region" description="Helical" evidence="5">
    <location>
        <begin position="36"/>
        <end position="58"/>
    </location>
</feature>
<dbReference type="GO" id="GO:0005384">
    <property type="term" value="F:manganese ion transmembrane transporter activity"/>
    <property type="evidence" value="ECO:0007669"/>
    <property type="project" value="InterPro"/>
</dbReference>
<dbReference type="Proteomes" id="UP000177080">
    <property type="component" value="Unassembled WGS sequence"/>
</dbReference>
<reference evidence="6 7" key="1">
    <citation type="journal article" date="2016" name="Nat. Commun.">
        <title>Thousands of microbial genomes shed light on interconnected biogeochemical processes in an aquifer system.</title>
        <authorList>
            <person name="Anantharaman K."/>
            <person name="Brown C.T."/>
            <person name="Hug L.A."/>
            <person name="Sharon I."/>
            <person name="Castelle C.J."/>
            <person name="Probst A.J."/>
            <person name="Thomas B.C."/>
            <person name="Singh A."/>
            <person name="Wilkins M.J."/>
            <person name="Karaoz U."/>
            <person name="Brodie E.L."/>
            <person name="Williams K.H."/>
            <person name="Hubbard S.S."/>
            <person name="Banfield J.F."/>
        </authorList>
    </citation>
    <scope>NUCLEOTIDE SEQUENCE [LARGE SCALE GENOMIC DNA]</scope>
</reference>
<feature type="transmembrane region" description="Helical" evidence="5">
    <location>
        <begin position="141"/>
        <end position="160"/>
    </location>
</feature>
<dbReference type="GO" id="GO:0030026">
    <property type="term" value="P:intracellular manganese ion homeostasis"/>
    <property type="evidence" value="ECO:0007669"/>
    <property type="project" value="InterPro"/>
</dbReference>
<feature type="transmembrane region" description="Helical" evidence="5">
    <location>
        <begin position="107"/>
        <end position="129"/>
    </location>
</feature>
<accession>A0A1F4ZCM0</accession>
<dbReference type="InterPro" id="IPR008217">
    <property type="entry name" value="Ccc1_fam"/>
</dbReference>
<organism evidence="6 7">
    <name type="scientific">Candidatus Amesbacteria bacterium RIFCSPLOWO2_01_FULL_48_25</name>
    <dbReference type="NCBI Taxonomy" id="1797259"/>
    <lineage>
        <taxon>Bacteria</taxon>
        <taxon>Candidatus Amesiibacteriota</taxon>
    </lineage>
</organism>
<evidence type="ECO:0000313" key="7">
    <source>
        <dbReference type="Proteomes" id="UP000177080"/>
    </source>
</evidence>
<evidence type="ECO:0000256" key="1">
    <source>
        <dbReference type="ARBA" id="ARBA00004127"/>
    </source>
</evidence>
<dbReference type="AlphaFoldDB" id="A0A1F4ZCM0"/>
<sequence>MNTSSIRNFTFGVEDSLASTVGLLSGVASAQVNSQAIIITGLLLIITEALSMGIGSFLSEMSVRQLAHHQDVPSRQSISGAVIMFFSYLLSGLIPLAPYVFFPPFQALWMSIILSITALFLLGTFNAYLAKIPPLRQGVRMLLLGGAVAISGVLLGNFLHDFS</sequence>
<feature type="transmembrane region" description="Helical" evidence="5">
    <location>
        <begin position="78"/>
        <end position="101"/>
    </location>
</feature>
<proteinExistence type="predicted"/>
<evidence type="ECO:0000256" key="5">
    <source>
        <dbReference type="SAM" id="Phobius"/>
    </source>
</evidence>
<dbReference type="GO" id="GO:0012505">
    <property type="term" value="C:endomembrane system"/>
    <property type="evidence" value="ECO:0007669"/>
    <property type="project" value="UniProtKB-SubCell"/>
</dbReference>
<gene>
    <name evidence="6" type="ORF">A2989_01785</name>
</gene>
<evidence type="ECO:0000256" key="4">
    <source>
        <dbReference type="ARBA" id="ARBA00023136"/>
    </source>
</evidence>